<reference evidence="5 6" key="1">
    <citation type="journal article" date="2019" name="Int. J. Syst. Evol. Microbiol.">
        <title>The Global Catalogue of Microorganisms (GCM) 10K type strain sequencing project: providing services to taxonomists for standard genome sequencing and annotation.</title>
        <authorList>
            <consortium name="The Broad Institute Genomics Platform"/>
            <consortium name="The Broad Institute Genome Sequencing Center for Infectious Disease"/>
            <person name="Wu L."/>
            <person name="Ma J."/>
        </authorList>
    </citation>
    <scope>NUCLEOTIDE SEQUENCE [LARGE SCALE GENOMIC DNA]</scope>
    <source>
        <strain evidence="5 6">JCM 5067</strain>
    </source>
</reference>
<dbReference type="InterPro" id="IPR005506">
    <property type="entry name" value="DUF312_ALF"/>
</dbReference>
<dbReference type="CDD" id="cd00081">
    <property type="entry name" value="Hint"/>
    <property type="match status" value="1"/>
</dbReference>
<sequence length="1352" mass="140748">MGSLRALWVSLLSVALVAGLISIGSAPALAADGTTGNAVASAETIPPTDRGRVLELWKSGGAGVKAAAEIALTGSDSDVKYFLEQVKDEEEHKDNRVAAGQLISAGGRAVQDAALAALKGTPEDLKIFLENGWKAPLAEDQRVRVAQAIDAGGRGVQEAGRKALNGTAADIDAFLQEGQYKQRDQDERVQVAQIISVGGSNVQEAGRLALRGTPDDIRDFIAVGQYVARSRDQEHATVAQLAEQAREAGRQAAIETRAAKDASDRAFKASKAAKEDAQKAAEETSKAKGDADKAAAKAKEAASAASQAAAAAQQAISAAHAANNSARIAANASSQAASAAAGAANAAARAQQAANNAAKDKAKAQDARDAATGARTAAKGARLAATAADQASVAATAAGKAASDAVSAGGNADAAADAATEASGYLSAASAAGAEARAAADAARRHAREASRAAKAAEALAHRAATAAGESRDAANSAANHAENAAKAAEDAADHAGEADRAATQAESHAKAATDAADEATAAVTKAQTAHDLALQIESEGLTARTNAAIESARDLKAKEQKDQAKKAANAQRVKDLDTELERLGMEAAQPGADLKTTAIQGRKSALLALQLRGSWGIAAAEAALSGTDDDVVDYVRTGWKDAIAQEQRDQAEDLASGSPLQKVRDTAEKALQGDDAAVAAFLSAGQFQAAEEDLRVEIAKVIDGGGRGVQEAGRAALNSGNPLKYRDFLATGQYAARYEDERVRAAQLVDGGAPEVSSAARIALEGAAPQLHAFIQIGQYKAQQKDKLAATHVAQVEQLISDAAGVAATAQENAANARQFAALARKYADEADKAAREAAESKKKAKDYADKADASAKQAETSAAAAAASAKVARNAAAGAAQAAGRATESAAEAQVSVQGARTAAATAWNAANEARASATAAGKSAKEALAAAKDTLKIAQTKLRAEEEARRNDPAEQARERYRCGILGCEAQENPGRWCQHHEAYCDVLARGPAFEQVTKQLWKLEKDILGIGQVEGCLLDYDMDACANLMQDQVLAQKLKLLGKVADGLSDIASGCTRCFLPGTKVLLGDRTTKSIEDIQAGDEVLATDPLTGETGRRKVTQLIVTEDDKHFNELTLKTPKGLEKITATYEHPFWSPSAHQWLNASALEPGDTLLSADGTTVQVEANRAFNQHARTYTLTVDDLHSFYVLAGTTPVLVHNSECKNPIGQLGVPGQASYSRIKAAMGRVANMTPDQFRRLLTQGELDRAKKDPWLMRMFYGTALERGIARDVEVLSDGNITHLGNSMPGKPVADFRITVDGKTFDVDITGPSRSSWDDHMRRSYITSGYQIFTYPSPSNADLAEIFQLGS</sequence>
<dbReference type="PANTHER" id="PTHR23242">
    <property type="entry name" value="TRANSCRIPTION FACTOR HOXA13"/>
    <property type="match status" value="1"/>
</dbReference>
<dbReference type="PANTHER" id="PTHR23242:SF9">
    <property type="entry name" value="TRANSCRIPTION FACTOR HOXA13"/>
    <property type="match status" value="1"/>
</dbReference>
<dbReference type="Proteomes" id="UP001500668">
    <property type="component" value="Unassembled WGS sequence"/>
</dbReference>
<dbReference type="InterPro" id="IPR003587">
    <property type="entry name" value="Hint_dom_N"/>
</dbReference>
<comment type="caution">
    <text evidence="5">The sequence shown here is derived from an EMBL/GenBank/DDBJ whole genome shotgun (WGS) entry which is preliminary data.</text>
</comment>
<dbReference type="SMART" id="SM00306">
    <property type="entry name" value="HintN"/>
    <property type="match status" value="1"/>
</dbReference>
<organism evidence="5 6">
    <name type="scientific">Streptomyces crystallinus</name>
    <dbReference type="NCBI Taxonomy" id="68191"/>
    <lineage>
        <taxon>Bacteria</taxon>
        <taxon>Bacillati</taxon>
        <taxon>Actinomycetota</taxon>
        <taxon>Actinomycetes</taxon>
        <taxon>Kitasatosporales</taxon>
        <taxon>Streptomycetaceae</taxon>
        <taxon>Streptomyces</taxon>
    </lineage>
</organism>
<evidence type="ECO:0000256" key="1">
    <source>
        <dbReference type="SAM" id="Coils"/>
    </source>
</evidence>
<feature type="region of interest" description="Disordered" evidence="2">
    <location>
        <begin position="555"/>
        <end position="574"/>
    </location>
</feature>
<dbReference type="NCBIfam" id="TIGR01443">
    <property type="entry name" value="intein_Cterm"/>
    <property type="match status" value="1"/>
</dbReference>
<accession>A0ABN1GS81</accession>
<feature type="compositionally biased region" description="Basic and acidic residues" evidence="2">
    <location>
        <begin position="257"/>
        <end position="292"/>
    </location>
</feature>
<feature type="compositionally biased region" description="Basic and acidic residues" evidence="2">
    <location>
        <begin position="488"/>
        <end position="501"/>
    </location>
</feature>
<feature type="compositionally biased region" description="Low complexity" evidence="2">
    <location>
        <begin position="453"/>
        <end position="487"/>
    </location>
</feature>
<proteinExistence type="predicted"/>
<gene>
    <name evidence="5" type="ORF">GCM10010394_55090</name>
</gene>
<feature type="region of interest" description="Disordered" evidence="2">
    <location>
        <begin position="252"/>
        <end position="292"/>
    </location>
</feature>
<name>A0ABN1GS81_9ACTN</name>
<dbReference type="RefSeq" id="WP_344077879.1">
    <property type="nucleotide sequence ID" value="NZ_BAAACA010000038.1"/>
</dbReference>
<feature type="domain" description="Hint" evidence="4">
    <location>
        <begin position="1060"/>
        <end position="1161"/>
    </location>
</feature>
<keyword evidence="3" id="KW-0732">Signal</keyword>
<evidence type="ECO:0000259" key="4">
    <source>
        <dbReference type="SMART" id="SM00306"/>
    </source>
</evidence>
<dbReference type="PROSITE" id="PS50818">
    <property type="entry name" value="INTEIN_C_TER"/>
    <property type="match status" value="1"/>
</dbReference>
<feature type="signal peptide" evidence="3">
    <location>
        <begin position="1"/>
        <end position="30"/>
    </location>
</feature>
<evidence type="ECO:0000256" key="2">
    <source>
        <dbReference type="SAM" id="MobiDB-lite"/>
    </source>
</evidence>
<feature type="compositionally biased region" description="Basic and acidic residues" evidence="2">
    <location>
        <begin position="443"/>
        <end position="452"/>
    </location>
</feature>
<evidence type="ECO:0000313" key="5">
    <source>
        <dbReference type="EMBL" id="GAA0617817.1"/>
    </source>
</evidence>
<feature type="coiled-coil region" evidence="1">
    <location>
        <begin position="825"/>
        <end position="852"/>
    </location>
</feature>
<feature type="chain" id="PRO_5046333990" evidence="3">
    <location>
        <begin position="31"/>
        <end position="1352"/>
    </location>
</feature>
<dbReference type="Gene3D" id="2.170.16.10">
    <property type="entry name" value="Hedgehog/Intein (Hint) domain"/>
    <property type="match status" value="1"/>
</dbReference>
<dbReference type="InterPro" id="IPR030934">
    <property type="entry name" value="Intein_C"/>
</dbReference>
<dbReference type="Pfam" id="PF07591">
    <property type="entry name" value="PT-HINT"/>
    <property type="match status" value="1"/>
</dbReference>
<dbReference type="SUPFAM" id="SSF51294">
    <property type="entry name" value="Hedgehog/intein (Hint) domain"/>
    <property type="match status" value="1"/>
</dbReference>
<dbReference type="EMBL" id="BAAACA010000038">
    <property type="protein sequence ID" value="GAA0617817.1"/>
    <property type="molecule type" value="Genomic_DNA"/>
</dbReference>
<protein>
    <submittedName>
        <fullName evidence="5">SCP1.201-like deaminase</fullName>
    </submittedName>
</protein>
<dbReference type="Pfam" id="PF03752">
    <property type="entry name" value="ALF"/>
    <property type="match status" value="8"/>
</dbReference>
<keyword evidence="6" id="KW-1185">Reference proteome</keyword>
<feature type="compositionally biased region" description="Basic and acidic residues" evidence="2">
    <location>
        <begin position="555"/>
        <end position="566"/>
    </location>
</feature>
<dbReference type="PROSITE" id="PS50817">
    <property type="entry name" value="INTEIN_N_TER"/>
    <property type="match status" value="1"/>
</dbReference>
<keyword evidence="1" id="KW-0175">Coiled coil</keyword>
<evidence type="ECO:0000313" key="6">
    <source>
        <dbReference type="Proteomes" id="UP001500668"/>
    </source>
</evidence>
<dbReference type="InterPro" id="IPR006141">
    <property type="entry name" value="Intein_N"/>
</dbReference>
<evidence type="ECO:0000256" key="3">
    <source>
        <dbReference type="SAM" id="SignalP"/>
    </source>
</evidence>
<feature type="region of interest" description="Disordered" evidence="2">
    <location>
        <begin position="443"/>
        <end position="517"/>
    </location>
</feature>
<dbReference type="InterPro" id="IPR036844">
    <property type="entry name" value="Hint_dom_sf"/>
</dbReference>